<dbReference type="InterPro" id="IPR003644">
    <property type="entry name" value="Calx_beta"/>
</dbReference>
<feature type="region of interest" description="Disordered" evidence="4">
    <location>
        <begin position="1303"/>
        <end position="1322"/>
    </location>
</feature>
<gene>
    <name evidence="7" type="ORF">MNB_SV-9-1180</name>
</gene>
<dbReference type="EMBL" id="FPHG01000023">
    <property type="protein sequence ID" value="SFV54311.1"/>
    <property type="molecule type" value="Genomic_DNA"/>
</dbReference>
<evidence type="ECO:0000256" key="3">
    <source>
        <dbReference type="ARBA" id="ARBA00022837"/>
    </source>
</evidence>
<dbReference type="InterPro" id="IPR046524">
    <property type="entry name" value="DUF6701"/>
</dbReference>
<feature type="domain" description="DUF6701" evidence="6">
    <location>
        <begin position="788"/>
        <end position="1065"/>
    </location>
</feature>
<dbReference type="GO" id="GO:0007154">
    <property type="term" value="P:cell communication"/>
    <property type="evidence" value="ECO:0007669"/>
    <property type="project" value="InterPro"/>
</dbReference>
<dbReference type="Pfam" id="PF03160">
    <property type="entry name" value="Calx-beta"/>
    <property type="match status" value="1"/>
</dbReference>
<evidence type="ECO:0000256" key="1">
    <source>
        <dbReference type="ARBA" id="ARBA00022729"/>
    </source>
</evidence>
<name>A0A1W1BLG7_9ZZZZ</name>
<feature type="domain" description="Calx-beta" evidence="5">
    <location>
        <begin position="206"/>
        <end position="274"/>
    </location>
</feature>
<keyword evidence="2" id="KW-0677">Repeat</keyword>
<evidence type="ECO:0000256" key="4">
    <source>
        <dbReference type="SAM" id="MobiDB-lite"/>
    </source>
</evidence>
<dbReference type="Gene3D" id="2.60.40.2030">
    <property type="match status" value="1"/>
</dbReference>
<organism evidence="7">
    <name type="scientific">hydrothermal vent metagenome</name>
    <dbReference type="NCBI Taxonomy" id="652676"/>
    <lineage>
        <taxon>unclassified sequences</taxon>
        <taxon>metagenomes</taxon>
        <taxon>ecological metagenomes</taxon>
    </lineage>
</organism>
<evidence type="ECO:0000313" key="7">
    <source>
        <dbReference type="EMBL" id="SFV54311.1"/>
    </source>
</evidence>
<reference evidence="7" key="1">
    <citation type="submission" date="2016-10" db="EMBL/GenBank/DDBJ databases">
        <authorList>
            <person name="de Groot N.N."/>
        </authorList>
    </citation>
    <scope>NUCLEOTIDE SEQUENCE</scope>
</reference>
<keyword evidence="1" id="KW-0732">Signal</keyword>
<proteinExistence type="predicted"/>
<dbReference type="Pfam" id="PF20419">
    <property type="entry name" value="DUF6701"/>
    <property type="match status" value="1"/>
</dbReference>
<dbReference type="InterPro" id="IPR038081">
    <property type="entry name" value="CalX-like_sf"/>
</dbReference>
<keyword evidence="3" id="KW-0106">Calcium</keyword>
<evidence type="ECO:0000256" key="2">
    <source>
        <dbReference type="ARBA" id="ARBA00022737"/>
    </source>
</evidence>
<protein>
    <submittedName>
        <fullName evidence="7">MSHA biogenesis protein MshQ</fullName>
    </submittedName>
</protein>
<dbReference type="GO" id="GO:0016020">
    <property type="term" value="C:membrane"/>
    <property type="evidence" value="ECO:0007669"/>
    <property type="project" value="InterPro"/>
</dbReference>
<evidence type="ECO:0000259" key="5">
    <source>
        <dbReference type="Pfam" id="PF03160"/>
    </source>
</evidence>
<accession>A0A1W1BLG7</accession>
<sequence>MKHIKRKTIFIFSILLLILTEQANAVEYNAYDVCYEEPVYEGSSCFDMGGGFKGGIGCKQTIPIRVLSKLKLTNTKIVLDRSGENFSLGFDCGIDGVSKNGESCEEKSGYTMSKQQLFKESIYFNIGEITPSSISNIYSKSNASIAMFTGDNLYASYTKNNIDYVGEIPSCQLSVKFTLDSYEISEDLDGPIHEKYIHPTLVLNRPTDHIVKVTYYTTDDTAKVENGDYPEVTGRTVTIPAGETTLPLDVAIYNDAPIELREWFWVTLVNPYPSSVILGDIKKTKIVISAQEDVVSCFDDDFSNGLDENWRVLKASGGFTPGIVSVGSDHRLRITNDKHNLSTAITKDVVFPSAENLIIIEFDYYAYGGCRDGEHGKTPIYFGADGISNILFDSTVGSTPNPGGFGGSLGYAQLVTPDESKSGFQGGWLGLGLDEYGNYGNCNEGRKGGFSPNATQSCEDVGAFTQVYKHSNTAVIRGDGDGMSGYNFLEGVKVAPSYKGDTHYELDYNGRPQPFIAEYIDSENKPAGGYYSGRYKMKVDSRDPAHLYISLLRSSGGHPEYSEVSKTYRYHTLIKEFDAKSDKYTQGPTPDKVRYAISGSTGIGCNNHELSWIRVKGRCAKFIPETAPAKGIFGTKDVWRNFDDEIISTKIVDKEFKLDIMSLKPDFSGTMKRDGMSVKWALKYMNNDGQARVYGADSNNKGGYQGDWNVSKYDILDNKPFTITEAEKDMWLEIKYCSDYNSTRGYIVGHPYDECLGREEIPEETIAEWISRGAPTSGADYNNVGLHLTLHKGDHFSVRPTHFISTLGSNPDMIKSGHEHNITLTAYSGNKARTKNYNAGLSTIELDAKPKTKNNIFDANLHGTMKSLSTSTALIAEGISSLNKDGSGRHDVLPLVFDDVGKIEFGIIDKTWSNRDNSYGDDSPQRCMSLSEINSIQAQNSSSRGVRKPFSSWICTESNKTITYIPDHFEISASSIQNHNNGDFTYLSKDLNMSANIGLTISAKNKGGVTTSNFSKEEYWYEMPIKVLLNVKKEHPDGNNVIKLDIPNENLLGFTKGTYTILPADKKIAFNYDRFNNQLINPFDVNGTDTLLDDFDISVDITSEYSSDLIIEGEGNITGGSATFFYAKAKPNRLFYEDITSNKVNTPISISIYCDPTVDKRGCNYTNVINPNNSKTDELRWYRAVNHNSLNTPYSDGSVVLKNHIQESSLEIQNYGIVEGSGVPTITPEDIDINSNGIQNGITVSRGGNPTLPMTVLFELETDNFVHKTDSWLLYNEASADEKPDPFYKVRFIDSSSWAGVGDEGNVIDRKSTTPKNQRMNW</sequence>
<evidence type="ECO:0000259" key="6">
    <source>
        <dbReference type="Pfam" id="PF20419"/>
    </source>
</evidence>
<dbReference type="SUPFAM" id="SSF141072">
    <property type="entry name" value="CalX-like"/>
    <property type="match status" value="1"/>
</dbReference>